<dbReference type="EMBL" id="FMVJ01000003">
    <property type="protein sequence ID" value="SCY25855.1"/>
    <property type="molecule type" value="Genomic_DNA"/>
</dbReference>
<reference evidence="1 2" key="1">
    <citation type="submission" date="2016-10" db="EMBL/GenBank/DDBJ databases">
        <authorList>
            <person name="de Groot N.N."/>
        </authorList>
    </citation>
    <scope>NUCLEOTIDE SEQUENCE [LARGE SCALE GENOMIC DNA]</scope>
    <source>
        <strain evidence="1 2">CGMCC 1.7666</strain>
    </source>
</reference>
<protein>
    <recommendedName>
        <fullName evidence="3">DUF1330 domain-containing protein</fullName>
    </recommendedName>
</protein>
<gene>
    <name evidence="1" type="ORF">SAMN02927923_00980</name>
</gene>
<dbReference type="STRING" id="549386.SAMN02927923_00980"/>
<dbReference type="AlphaFoldDB" id="A0A1G5EFX3"/>
<dbReference type="RefSeq" id="WP_244510396.1">
    <property type="nucleotide sequence ID" value="NZ_FMVJ01000003.1"/>
</dbReference>
<organism evidence="1 2">
    <name type="scientific">Microvirga guangxiensis</name>
    <dbReference type="NCBI Taxonomy" id="549386"/>
    <lineage>
        <taxon>Bacteria</taxon>
        <taxon>Pseudomonadati</taxon>
        <taxon>Pseudomonadota</taxon>
        <taxon>Alphaproteobacteria</taxon>
        <taxon>Hyphomicrobiales</taxon>
        <taxon>Methylobacteriaceae</taxon>
        <taxon>Microvirga</taxon>
    </lineage>
</organism>
<sequence length="114" mass="13278">MSLQVLYECRIDAMHLVQILLPLNDNAGRRFDGKAYGRVRSELSERFGGITSFTRAPAEGVWKEGGHTTHDDIVVFEVMARELDHSWWENYRAELERRFQQEAIVIRAIKVEML</sequence>
<keyword evidence="2" id="KW-1185">Reference proteome</keyword>
<evidence type="ECO:0008006" key="3">
    <source>
        <dbReference type="Google" id="ProtNLM"/>
    </source>
</evidence>
<proteinExistence type="predicted"/>
<name>A0A1G5EFX3_9HYPH</name>
<accession>A0A1G5EFX3</accession>
<dbReference type="Proteomes" id="UP000199569">
    <property type="component" value="Unassembled WGS sequence"/>
</dbReference>
<evidence type="ECO:0000313" key="2">
    <source>
        <dbReference type="Proteomes" id="UP000199569"/>
    </source>
</evidence>
<evidence type="ECO:0000313" key="1">
    <source>
        <dbReference type="EMBL" id="SCY25855.1"/>
    </source>
</evidence>